<proteinExistence type="predicted"/>
<feature type="domain" description="Reverse transcriptase" evidence="1">
    <location>
        <begin position="476"/>
        <end position="742"/>
    </location>
</feature>
<dbReference type="Gene3D" id="3.60.10.10">
    <property type="entry name" value="Endonuclease/exonuclease/phosphatase"/>
    <property type="match status" value="1"/>
</dbReference>
<dbReference type="Pfam" id="PF14529">
    <property type="entry name" value="Exo_endo_phos_2"/>
    <property type="match status" value="1"/>
</dbReference>
<reference evidence="2" key="1">
    <citation type="submission" date="2020-03" db="EMBL/GenBank/DDBJ databases">
        <title>Transcriptomic Profiling of the Digestive Tract of the Rat Flea, Xenopsylla cheopis, Following Blood Feeding and Infection with Yersinia pestis.</title>
        <authorList>
            <person name="Bland D.M."/>
            <person name="Martens C.A."/>
            <person name="Virtaneva K."/>
            <person name="Kanakabandi K."/>
            <person name="Long D."/>
            <person name="Rosenke R."/>
            <person name="Saturday G.A."/>
            <person name="Hoyt F.H."/>
            <person name="Bruno D.P."/>
            <person name="Ribeiro J.M.C."/>
            <person name="Hinnebusch J."/>
        </authorList>
    </citation>
    <scope>NUCLEOTIDE SEQUENCE</scope>
</reference>
<dbReference type="PANTHER" id="PTHR36688">
    <property type="entry name" value="ENDO/EXONUCLEASE/PHOSPHATASE DOMAIN-CONTAINING PROTEIN"/>
    <property type="match status" value="1"/>
</dbReference>
<dbReference type="CDD" id="cd01650">
    <property type="entry name" value="RT_nLTR_like"/>
    <property type="match status" value="1"/>
</dbReference>
<evidence type="ECO:0000259" key="1">
    <source>
        <dbReference type="PROSITE" id="PS50878"/>
    </source>
</evidence>
<sequence length="780" mass="89638">MVFTLRIGVWNSNGLAQHNHELYYFLQVQKIDVMLISETHFTSTPNIRFPGYSMYSTNHPDGTAHGGSAIIIRSAIKHCEFQSFSEEYLQASSVIVENPVKNFVIAAIYCPPRHKITSTEFDNFFHLLGPKFIIGGDFNAKHHFWGSRLITPRGHQLYNSLLKNNLNHVSTGEPTYWPSDRSKVPDLLDFCLTKGLVSSQLKAEYCLDLSSDHSPIIISYGTYIVRDPSDKFLTNKRTDWIKFQKHLEANVSCNIPLKNEVDIDNAIIRLNQNIIEAARISTPPLDARTNTYCPLELKRMIAVKRKLRKRWQTTRFSDDKRKFNKAIKDLKHLMLEIKNQHMSDYLSNLSNEDHSIWRATKKIKGPMTAVPPLKYNDGSWARTSSEKADLFANYLENVFTPFPRTCSAAQEQCITDDVNDLGSSKDVATKIKISKIYESIRSSKAGKTPGPDRISNYILKMLPPKALRYITILFNSIIRIKYYPTQWKTARIILIPKPGKDPTQPSSYRPISLLPSISKIFEKIILEKITSASKIQSLIPKQQFGFRHKHATIEQVHRVVDLIHKAIHFKEYCVAAFLDITQAFDKVWHTGLLVKIKKLLPAHYVMLLESYLSSRKFFVNYGKADSTTRPIESGVPQGSVLGPLLYLLYTADIPKAPDTELAIFADDIVVLAFDQDHNYASYLLQNHISKIEEWMNLWRIRANSTKSVQVTFTLRNKTCPAIKLYNNYIPLSQSTKYLGIHLDRRLTWKTHLSTKRIQLEEKRRQLYWLLGRNSKVTTNN</sequence>
<dbReference type="InterPro" id="IPR005135">
    <property type="entry name" value="Endo/exonuclease/phosphatase"/>
</dbReference>
<dbReference type="EMBL" id="GIIL01003749">
    <property type="protein sequence ID" value="NOV47475.1"/>
    <property type="molecule type" value="Transcribed_RNA"/>
</dbReference>
<organism evidence="2">
    <name type="scientific">Xenopsylla cheopis</name>
    <name type="common">Oriental rat flea</name>
    <name type="synonym">Pulex cheopis</name>
    <dbReference type="NCBI Taxonomy" id="163159"/>
    <lineage>
        <taxon>Eukaryota</taxon>
        <taxon>Metazoa</taxon>
        <taxon>Ecdysozoa</taxon>
        <taxon>Arthropoda</taxon>
        <taxon>Hexapoda</taxon>
        <taxon>Insecta</taxon>
        <taxon>Pterygota</taxon>
        <taxon>Neoptera</taxon>
        <taxon>Endopterygota</taxon>
        <taxon>Siphonaptera</taxon>
        <taxon>Pulicidae</taxon>
        <taxon>Xenopsyllinae</taxon>
        <taxon>Xenopsylla</taxon>
    </lineage>
</organism>
<accession>A0A6M2DME9</accession>
<keyword evidence="2" id="KW-0548">Nucleotidyltransferase</keyword>
<dbReference type="InterPro" id="IPR052560">
    <property type="entry name" value="RdDP_mobile_element"/>
</dbReference>
<dbReference type="InterPro" id="IPR036691">
    <property type="entry name" value="Endo/exonu/phosph_ase_sf"/>
</dbReference>
<evidence type="ECO:0000313" key="2">
    <source>
        <dbReference type="EMBL" id="NOV47475.1"/>
    </source>
</evidence>
<keyword evidence="2" id="KW-0808">Transferase</keyword>
<dbReference type="GO" id="GO:0003964">
    <property type="term" value="F:RNA-directed DNA polymerase activity"/>
    <property type="evidence" value="ECO:0007669"/>
    <property type="project" value="UniProtKB-KW"/>
</dbReference>
<dbReference type="AlphaFoldDB" id="A0A6M2DME9"/>
<keyword evidence="2" id="KW-0695">RNA-directed DNA polymerase</keyword>
<dbReference type="PROSITE" id="PS50878">
    <property type="entry name" value="RT_POL"/>
    <property type="match status" value="1"/>
</dbReference>
<dbReference type="Pfam" id="PF00078">
    <property type="entry name" value="RVT_1"/>
    <property type="match status" value="1"/>
</dbReference>
<name>A0A6M2DME9_XENCH</name>
<protein>
    <submittedName>
        <fullName evidence="2">Putative rna-directed dna polymerase from mobile element jockey</fullName>
    </submittedName>
</protein>
<dbReference type="SUPFAM" id="SSF56219">
    <property type="entry name" value="DNase I-like"/>
    <property type="match status" value="1"/>
</dbReference>
<dbReference type="InterPro" id="IPR000477">
    <property type="entry name" value="RT_dom"/>
</dbReference>
<dbReference type="PANTHER" id="PTHR36688:SF2">
    <property type="entry name" value="ENDONUCLEASE_EXONUCLEASE_PHOSPHATASE DOMAIN-CONTAINING PROTEIN"/>
    <property type="match status" value="1"/>
</dbReference>